<dbReference type="AlphaFoldDB" id="A0A081N8D4"/>
<evidence type="ECO:0000256" key="3">
    <source>
        <dbReference type="ARBA" id="ARBA00022578"/>
    </source>
</evidence>
<dbReference type="GO" id="GO:0004803">
    <property type="term" value="F:transposase activity"/>
    <property type="evidence" value="ECO:0007669"/>
    <property type="project" value="InterPro"/>
</dbReference>
<keyword evidence="6" id="KW-1185">Reference proteome</keyword>
<dbReference type="PANTHER" id="PTHR33293">
    <property type="entry name" value="INSERTION ELEMENT IS1 1 PROTEIN INSB-RELATED"/>
    <property type="match status" value="1"/>
</dbReference>
<dbReference type="InterPro" id="IPR051354">
    <property type="entry name" value="Transposase_27_IS1"/>
</dbReference>
<keyword evidence="3" id="KW-0815">Transposition</keyword>
<evidence type="ECO:0000313" key="5">
    <source>
        <dbReference type="EMBL" id="KEQ14707.1"/>
    </source>
</evidence>
<dbReference type="InterPro" id="IPR005063">
    <property type="entry name" value="Transposase_27"/>
</dbReference>
<evidence type="ECO:0000313" key="6">
    <source>
        <dbReference type="Proteomes" id="UP000028006"/>
    </source>
</evidence>
<gene>
    <name evidence="5" type="ORF">GZ77_10380</name>
</gene>
<evidence type="ECO:0000256" key="4">
    <source>
        <dbReference type="ARBA" id="ARBA00023172"/>
    </source>
</evidence>
<dbReference type="Proteomes" id="UP000028006">
    <property type="component" value="Unassembled WGS sequence"/>
</dbReference>
<comment type="caution">
    <text evidence="5">The sequence shown here is derived from an EMBL/GenBank/DDBJ whole genome shotgun (WGS) entry which is preliminary data.</text>
</comment>
<evidence type="ECO:0000256" key="2">
    <source>
        <dbReference type="ARBA" id="ARBA00008841"/>
    </source>
</evidence>
<organism evidence="5 6">
    <name type="scientific">Endozoicomonas montiporae</name>
    <dbReference type="NCBI Taxonomy" id="1027273"/>
    <lineage>
        <taxon>Bacteria</taxon>
        <taxon>Pseudomonadati</taxon>
        <taxon>Pseudomonadota</taxon>
        <taxon>Gammaproteobacteria</taxon>
        <taxon>Oceanospirillales</taxon>
        <taxon>Endozoicomonadaceae</taxon>
        <taxon>Endozoicomonas</taxon>
    </lineage>
</organism>
<comment type="similarity">
    <text evidence="2">Belongs to the transposase 27 family.</text>
</comment>
<sequence>MHVGLVCQEAELDEQWSYVHDKSNQRWLWYAVDHATNTVLAYVFGKRKDEVFKELKTLLKPIIGKANTQKIERKNLNFRTWIKRLARKTICFSKLEKMHDIVIGLLINKVEFGVNIHAI</sequence>
<evidence type="ECO:0000256" key="1">
    <source>
        <dbReference type="ARBA" id="ARBA00004091"/>
    </source>
</evidence>
<dbReference type="Pfam" id="PF03400">
    <property type="entry name" value="DDE_Tnp_IS1"/>
    <property type="match status" value="1"/>
</dbReference>
<proteinExistence type="inferred from homology"/>
<protein>
    <submittedName>
        <fullName evidence="5">Transposase</fullName>
    </submittedName>
</protein>
<keyword evidence="4" id="KW-0233">DNA recombination</keyword>
<reference evidence="5 6" key="1">
    <citation type="submission" date="2014-06" db="EMBL/GenBank/DDBJ databases">
        <title>Whole Genome Sequences of Three Symbiotic Endozoicomonas Bacteria.</title>
        <authorList>
            <person name="Neave M.J."/>
            <person name="Apprill A."/>
            <person name="Voolstra C.R."/>
        </authorList>
    </citation>
    <scope>NUCLEOTIDE SEQUENCE [LARGE SCALE GENOMIC DNA]</scope>
    <source>
        <strain evidence="5 6">LMG 24815</strain>
    </source>
</reference>
<dbReference type="EMBL" id="JOKG01000002">
    <property type="protein sequence ID" value="KEQ14707.1"/>
    <property type="molecule type" value="Genomic_DNA"/>
</dbReference>
<dbReference type="PANTHER" id="PTHR33293:SF1">
    <property type="entry name" value="INSERTION ELEMENT IS1 1 PROTEIN INSB-RELATED"/>
    <property type="match status" value="1"/>
</dbReference>
<accession>A0A081N8D4</accession>
<dbReference type="eggNOG" id="COG1662">
    <property type="taxonomic scope" value="Bacteria"/>
</dbReference>
<name>A0A081N8D4_9GAMM</name>
<comment type="function">
    <text evidence="1">Absolutely required for transposition of IS1.</text>
</comment>
<dbReference type="GO" id="GO:0003677">
    <property type="term" value="F:DNA binding"/>
    <property type="evidence" value="ECO:0007669"/>
    <property type="project" value="InterPro"/>
</dbReference>
<dbReference type="GO" id="GO:0006313">
    <property type="term" value="P:DNA transposition"/>
    <property type="evidence" value="ECO:0007669"/>
    <property type="project" value="InterPro"/>
</dbReference>